<sequence>MSDYYSQENHGPFHLHSLGDFTLTSGQVLKDAQIAYATQGTLNAAKDNAVLVTTWYTGTTKIMEQIYIGAGHALDPSKYFIILANQLGSGLSTSPSNSAAQGGAAFPAVSMGDDVNAQHRLVTEAFGLDHLALVFGGSMGAGQALEWACRYPGFAQRVAALAGVGTTRPHAVVIGKIVQDILTSAPGFNGGAYAAADMAVPLRQHALYWTNLAWCPDFLDRKGWEPLGHASLDAFLTDFMTGYFAPMDANNLLAQVSKWQRADVGGIAGGDAKAAYAKVKSKVLLMPISSDQIFPVTTCIAEAALIPGARLTVIEGKAGHLGLFAIEPDYMPQINAALSGLLGEQV</sequence>
<dbReference type="GO" id="GO:0016747">
    <property type="term" value="F:acyltransferase activity, transferring groups other than amino-acyl groups"/>
    <property type="evidence" value="ECO:0007669"/>
    <property type="project" value="InterPro"/>
</dbReference>
<dbReference type="AlphaFoldDB" id="A0A3S8UCQ3"/>
<evidence type="ECO:0000256" key="1">
    <source>
        <dbReference type="PIRSR" id="PIRSR000443-1"/>
    </source>
</evidence>
<dbReference type="NCBIfam" id="NF005757">
    <property type="entry name" value="PRK07581.1"/>
    <property type="match status" value="1"/>
</dbReference>
<dbReference type="Pfam" id="PF00561">
    <property type="entry name" value="Abhydrolase_1"/>
    <property type="match status" value="1"/>
</dbReference>
<dbReference type="GO" id="GO:0016787">
    <property type="term" value="F:hydrolase activity"/>
    <property type="evidence" value="ECO:0007669"/>
    <property type="project" value="UniProtKB-KW"/>
</dbReference>
<dbReference type="PIRSF" id="PIRSF000443">
    <property type="entry name" value="Homoser_Ac_trans"/>
    <property type="match status" value="1"/>
</dbReference>
<dbReference type="EMBL" id="CP034329">
    <property type="protein sequence ID" value="AZL61390.1"/>
    <property type="molecule type" value="Genomic_DNA"/>
</dbReference>
<protein>
    <submittedName>
        <fullName evidence="3">Alpha/beta fold hydrolase</fullName>
    </submittedName>
</protein>
<evidence type="ECO:0000313" key="3">
    <source>
        <dbReference type="EMBL" id="AZL61390.1"/>
    </source>
</evidence>
<evidence type="ECO:0000313" key="4">
    <source>
        <dbReference type="Proteomes" id="UP000282002"/>
    </source>
</evidence>
<organism evidence="3 4">
    <name type="scientific">Tabrizicola piscis</name>
    <dbReference type="NCBI Taxonomy" id="2494374"/>
    <lineage>
        <taxon>Bacteria</taxon>
        <taxon>Pseudomonadati</taxon>
        <taxon>Pseudomonadota</taxon>
        <taxon>Alphaproteobacteria</taxon>
        <taxon>Rhodobacterales</taxon>
        <taxon>Paracoccaceae</taxon>
        <taxon>Tabrizicola</taxon>
    </lineage>
</organism>
<dbReference type="InterPro" id="IPR029058">
    <property type="entry name" value="AB_hydrolase_fold"/>
</dbReference>
<proteinExistence type="predicted"/>
<geneLocation type="plasmid" evidence="3">
    <name>unnamed1</name>
</geneLocation>
<dbReference type="RefSeq" id="WP_125327869.1">
    <property type="nucleotide sequence ID" value="NZ_CP034329.1"/>
</dbReference>
<keyword evidence="3" id="KW-0614">Plasmid</keyword>
<reference evidence="3 4" key="1">
    <citation type="submission" date="2018-12" db="EMBL/GenBank/DDBJ databases">
        <title>Complete genome sequencing of Tabrizicola sp. K13M18.</title>
        <authorList>
            <person name="Bae J.-W."/>
        </authorList>
    </citation>
    <scope>NUCLEOTIDE SEQUENCE [LARGE SCALE GENOMIC DNA]</scope>
    <source>
        <strain evidence="3 4">K13M18</strain>
        <plasmid evidence="3 4">unnamed1</plasmid>
    </source>
</reference>
<feature type="active site" evidence="1">
    <location>
        <position position="320"/>
    </location>
</feature>
<dbReference type="InterPro" id="IPR000073">
    <property type="entry name" value="AB_hydrolase_1"/>
</dbReference>
<dbReference type="PANTHER" id="PTHR32268">
    <property type="entry name" value="HOMOSERINE O-ACETYLTRANSFERASE"/>
    <property type="match status" value="1"/>
</dbReference>
<dbReference type="Proteomes" id="UP000282002">
    <property type="component" value="Plasmid unnamed1"/>
</dbReference>
<dbReference type="PANTHER" id="PTHR32268:SF15">
    <property type="entry name" value="HOMOSERINE ACETYLTRANSFERASE FAMILY PROTEIN (AFU_ORTHOLOGUE AFUA_1G15350)"/>
    <property type="match status" value="1"/>
</dbReference>
<name>A0A3S8UCQ3_9RHOB</name>
<evidence type="ECO:0000259" key="2">
    <source>
        <dbReference type="Pfam" id="PF00561"/>
    </source>
</evidence>
<feature type="domain" description="AB hydrolase-1" evidence="2">
    <location>
        <begin position="70"/>
        <end position="324"/>
    </location>
</feature>
<feature type="active site" evidence="1">
    <location>
        <position position="291"/>
    </location>
</feature>
<accession>A0A3S8UCQ3</accession>
<feature type="active site" description="Nucleophile" evidence="1">
    <location>
        <position position="138"/>
    </location>
</feature>
<dbReference type="Gene3D" id="3.40.50.1820">
    <property type="entry name" value="alpha/beta hydrolase"/>
    <property type="match status" value="1"/>
</dbReference>
<keyword evidence="3" id="KW-0378">Hydrolase</keyword>
<dbReference type="InterPro" id="IPR008220">
    <property type="entry name" value="HAT_MetX-like"/>
</dbReference>
<dbReference type="SUPFAM" id="SSF53474">
    <property type="entry name" value="alpha/beta-Hydrolases"/>
    <property type="match status" value="1"/>
</dbReference>
<gene>
    <name evidence="3" type="ORF">EI545_20805</name>
</gene>
<dbReference type="KEGG" id="taw:EI545_20805"/>
<dbReference type="OrthoDB" id="9800754at2"/>
<keyword evidence="4" id="KW-1185">Reference proteome</keyword>